<sequence>MQNLCAILLHREIDCGILHKIVQNSFLHDLLSWIHPPTVRWIVHRDDNSIAGTPNLPVQFNTPCVEGNEHKSFTVAVELLYNLVVHTALRSSLCQSHAKEIAIKSAASPAVCETLAF</sequence>
<proteinExistence type="predicted"/>
<keyword evidence="1" id="KW-0418">Kinase</keyword>
<protein>
    <submittedName>
        <fullName evidence="1">Serine-protein kinase ATM</fullName>
    </submittedName>
</protein>
<dbReference type="AlphaFoldDB" id="A0A0A9X2M6"/>
<feature type="non-terminal residue" evidence="1">
    <location>
        <position position="117"/>
    </location>
</feature>
<reference evidence="1" key="1">
    <citation type="journal article" date="2014" name="PLoS ONE">
        <title>Transcriptome-Based Identification of ABC Transporters in the Western Tarnished Plant Bug Lygus hesperus.</title>
        <authorList>
            <person name="Hull J.J."/>
            <person name="Chaney K."/>
            <person name="Geib S.M."/>
            <person name="Fabrick J.A."/>
            <person name="Brent C.S."/>
            <person name="Walsh D."/>
            <person name="Lavine L.C."/>
        </authorList>
    </citation>
    <scope>NUCLEOTIDE SEQUENCE</scope>
</reference>
<accession>A0A0A9X2M6</accession>
<evidence type="ECO:0000313" key="1">
    <source>
        <dbReference type="EMBL" id="JAG13023.1"/>
    </source>
</evidence>
<keyword evidence="1" id="KW-0808">Transferase</keyword>
<name>A0A0A9X2M6_LYGHE</name>
<gene>
    <name evidence="1" type="primary">Atm_0</name>
    <name evidence="1" type="ORF">CM83_4648</name>
</gene>
<reference evidence="1" key="2">
    <citation type="submission" date="2014-07" db="EMBL/GenBank/DDBJ databases">
        <authorList>
            <person name="Hull J."/>
        </authorList>
    </citation>
    <scope>NUCLEOTIDE SEQUENCE</scope>
</reference>
<dbReference type="EMBL" id="GBHO01030581">
    <property type="protein sequence ID" value="JAG13023.1"/>
    <property type="molecule type" value="Transcribed_RNA"/>
</dbReference>
<organism evidence="1">
    <name type="scientific">Lygus hesperus</name>
    <name type="common">Western plant bug</name>
    <dbReference type="NCBI Taxonomy" id="30085"/>
    <lineage>
        <taxon>Eukaryota</taxon>
        <taxon>Metazoa</taxon>
        <taxon>Ecdysozoa</taxon>
        <taxon>Arthropoda</taxon>
        <taxon>Hexapoda</taxon>
        <taxon>Insecta</taxon>
        <taxon>Pterygota</taxon>
        <taxon>Neoptera</taxon>
        <taxon>Paraneoptera</taxon>
        <taxon>Hemiptera</taxon>
        <taxon>Heteroptera</taxon>
        <taxon>Panheteroptera</taxon>
        <taxon>Cimicomorpha</taxon>
        <taxon>Miridae</taxon>
        <taxon>Mirini</taxon>
        <taxon>Lygus</taxon>
    </lineage>
</organism>
<dbReference type="GO" id="GO:0016301">
    <property type="term" value="F:kinase activity"/>
    <property type="evidence" value="ECO:0007669"/>
    <property type="project" value="UniProtKB-KW"/>
</dbReference>